<protein>
    <submittedName>
        <fullName evidence="4">D-amino-acid oxidase</fullName>
    </submittedName>
</protein>
<dbReference type="Pfam" id="PF01266">
    <property type="entry name" value="DAO"/>
    <property type="match status" value="1"/>
</dbReference>
<proteinExistence type="inferred from homology"/>
<evidence type="ECO:0000259" key="3">
    <source>
        <dbReference type="Pfam" id="PF01266"/>
    </source>
</evidence>
<dbReference type="RefSeq" id="WP_094826397.1">
    <property type="nucleotide sequence ID" value="NZ_NEVL01000003.1"/>
</dbReference>
<dbReference type="InterPro" id="IPR006076">
    <property type="entry name" value="FAD-dep_OxRdtase"/>
</dbReference>
<dbReference type="AlphaFoldDB" id="A0A261SDV5"/>
<feature type="domain" description="FAD dependent oxidoreductase" evidence="3">
    <location>
        <begin position="19"/>
        <end position="416"/>
    </location>
</feature>
<name>A0A261SDV5_9BORD</name>
<dbReference type="GO" id="GO:0055130">
    <property type="term" value="P:D-alanine catabolic process"/>
    <property type="evidence" value="ECO:0007669"/>
    <property type="project" value="TreeGrafter"/>
</dbReference>
<dbReference type="PANTHER" id="PTHR13847">
    <property type="entry name" value="SARCOSINE DEHYDROGENASE-RELATED"/>
    <property type="match status" value="1"/>
</dbReference>
<dbReference type="InterPro" id="IPR036188">
    <property type="entry name" value="FAD/NAD-bd_sf"/>
</dbReference>
<organism evidence="4 5">
    <name type="scientific">Bordetella genomosp. 1</name>
    <dbReference type="NCBI Taxonomy" id="1395607"/>
    <lineage>
        <taxon>Bacteria</taxon>
        <taxon>Pseudomonadati</taxon>
        <taxon>Pseudomonadota</taxon>
        <taxon>Betaproteobacteria</taxon>
        <taxon>Burkholderiales</taxon>
        <taxon>Alcaligenaceae</taxon>
        <taxon>Bordetella</taxon>
    </lineage>
</organism>
<dbReference type="SUPFAM" id="SSF51905">
    <property type="entry name" value="FAD/NAD(P)-binding domain"/>
    <property type="match status" value="1"/>
</dbReference>
<dbReference type="Proteomes" id="UP000217005">
    <property type="component" value="Unassembled WGS sequence"/>
</dbReference>
<reference evidence="4 5" key="1">
    <citation type="submission" date="2017-05" db="EMBL/GenBank/DDBJ databases">
        <title>Complete and WGS of Bordetella genogroups.</title>
        <authorList>
            <person name="Spilker T."/>
            <person name="LiPuma J."/>
        </authorList>
    </citation>
    <scope>NUCLEOTIDE SEQUENCE [LARGE SCALE GENOMIC DNA]</scope>
    <source>
        <strain evidence="4 5">AU17610</strain>
    </source>
</reference>
<evidence type="ECO:0000313" key="4">
    <source>
        <dbReference type="EMBL" id="OZI35588.1"/>
    </source>
</evidence>
<evidence type="ECO:0000313" key="5">
    <source>
        <dbReference type="Proteomes" id="UP000217005"/>
    </source>
</evidence>
<dbReference type="OrthoDB" id="9815989at2"/>
<comment type="caution">
    <text evidence="4">The sequence shown here is derived from an EMBL/GenBank/DDBJ whole genome shotgun (WGS) entry which is preliminary data.</text>
</comment>
<dbReference type="GO" id="GO:0005886">
    <property type="term" value="C:plasma membrane"/>
    <property type="evidence" value="ECO:0007669"/>
    <property type="project" value="TreeGrafter"/>
</dbReference>
<sequence length="446" mass="47336">MELQVDAVTGGQAMPAAVDVVVIGGGIIGVSTAIALARRGVSVAVCEKGAVALEQSSRNWGWVRTTRRDLREYQLAAESLRLWRTLDRDLGIDTGFRECGILYAADSAARQQELETWVSRVRAEFGAAVPTVVLGSAEVAARLPGVARGFEGGIHTPTDGCAEPQRAVPAMARALARLPGAHVLSQCAVRGLDLQAGRVAGVVTEHGRIACDAVVVAGGAWSRYFLGSVGVDLPQLLTRGSVGHTQPLPGGPDGCVNIPGVSLRKRADGGYTLAWGMRTYAEITPSSFAQFFKFLPALRSSWGSLQLALGARFFDELRRPGRWALDAPTVFERVRTLDPAPLPNYVAPPLANLQRLFPQLSGARLEKRWGGYMDVTPDAIPVIGPAAKVPGLFIATGFSGHGFGIGPAAGQLMADLVTQDTPLVDPHAFRLERFFDGTPIVVDAGF</sequence>
<gene>
    <name evidence="4" type="ORF">CEG14_10985</name>
</gene>
<evidence type="ECO:0000256" key="2">
    <source>
        <dbReference type="ARBA" id="ARBA00023002"/>
    </source>
</evidence>
<accession>A0A261SDV5</accession>
<dbReference type="EMBL" id="NEVL01000003">
    <property type="protein sequence ID" value="OZI35588.1"/>
    <property type="molecule type" value="Genomic_DNA"/>
</dbReference>
<keyword evidence="2" id="KW-0560">Oxidoreductase</keyword>
<evidence type="ECO:0000256" key="1">
    <source>
        <dbReference type="ARBA" id="ARBA00009410"/>
    </source>
</evidence>
<dbReference type="GO" id="GO:0005737">
    <property type="term" value="C:cytoplasm"/>
    <property type="evidence" value="ECO:0007669"/>
    <property type="project" value="TreeGrafter"/>
</dbReference>
<dbReference type="PANTHER" id="PTHR13847:SF280">
    <property type="entry name" value="D-AMINO ACID DEHYDROGENASE"/>
    <property type="match status" value="1"/>
</dbReference>
<comment type="similarity">
    <text evidence="1">Belongs to the DadA oxidoreductase family.</text>
</comment>
<dbReference type="Gene3D" id="3.50.50.60">
    <property type="entry name" value="FAD/NAD(P)-binding domain"/>
    <property type="match status" value="2"/>
</dbReference>
<dbReference type="GO" id="GO:0008718">
    <property type="term" value="F:D-amino-acid dehydrogenase activity"/>
    <property type="evidence" value="ECO:0007669"/>
    <property type="project" value="TreeGrafter"/>
</dbReference>
<dbReference type="Gene3D" id="3.30.9.10">
    <property type="entry name" value="D-Amino Acid Oxidase, subunit A, domain 2"/>
    <property type="match status" value="2"/>
</dbReference>